<accession>A0ABW6KJ62</accession>
<organism evidence="2 3">
    <name type="scientific">Cytobacillus spartinae</name>
    <dbReference type="NCBI Taxonomy" id="3299023"/>
    <lineage>
        <taxon>Bacteria</taxon>
        <taxon>Bacillati</taxon>
        <taxon>Bacillota</taxon>
        <taxon>Bacilli</taxon>
        <taxon>Bacillales</taxon>
        <taxon>Bacillaceae</taxon>
        <taxon>Cytobacillus</taxon>
    </lineage>
</organism>
<sequence>MSIQVDPNWTDLVHYIGLKQEHLDLLHDHKEFFERYTNEVVMNFYIRVVKNETLYKIVNQHSTFDRVKKTQSMYYRSLFSDKIDAVYIMYVQKIAHVHFRIGLNPEWYLAGVQTYLDEIYNLCKDMEQGIEIYQAFTKRIMFDTQVCLAEYEKLKENSDESSLK</sequence>
<dbReference type="Pfam" id="PF11563">
    <property type="entry name" value="Protoglobin"/>
    <property type="match status" value="1"/>
</dbReference>
<dbReference type="RefSeq" id="WP_389364281.1">
    <property type="nucleotide sequence ID" value="NZ_JBIACK010000017.1"/>
</dbReference>
<dbReference type="Proteomes" id="UP001601059">
    <property type="component" value="Unassembled WGS sequence"/>
</dbReference>
<dbReference type="SUPFAM" id="SSF46458">
    <property type="entry name" value="Globin-like"/>
    <property type="match status" value="1"/>
</dbReference>
<comment type="caution">
    <text evidence="2">The sequence shown here is derived from an EMBL/GenBank/DDBJ whole genome shotgun (WGS) entry which is preliminary data.</text>
</comment>
<dbReference type="Gene3D" id="1.10.490.10">
    <property type="entry name" value="Globins"/>
    <property type="match status" value="1"/>
</dbReference>
<dbReference type="InterPro" id="IPR009050">
    <property type="entry name" value="Globin-like_sf"/>
</dbReference>
<dbReference type="InterPro" id="IPR044398">
    <property type="entry name" value="Globin-sensor_dom"/>
</dbReference>
<evidence type="ECO:0000313" key="3">
    <source>
        <dbReference type="Proteomes" id="UP001601059"/>
    </source>
</evidence>
<dbReference type="InterPro" id="IPR012292">
    <property type="entry name" value="Globin/Proto"/>
</dbReference>
<name>A0ABW6KJ62_9BACI</name>
<gene>
    <name evidence="2" type="ORF">ACFYKX_23890</name>
</gene>
<proteinExistence type="predicted"/>
<reference evidence="2 3" key="1">
    <citation type="submission" date="2024-08" db="EMBL/GenBank/DDBJ databases">
        <title>Two novel Cytobacillus novel species.</title>
        <authorList>
            <person name="Liu G."/>
        </authorList>
    </citation>
    <scope>NUCLEOTIDE SEQUENCE [LARGE SCALE GENOMIC DNA]</scope>
    <source>
        <strain evidence="2 3">FJAT-54145</strain>
    </source>
</reference>
<feature type="domain" description="Globin-sensor" evidence="1">
    <location>
        <begin position="9"/>
        <end position="153"/>
    </location>
</feature>
<protein>
    <submittedName>
        <fullName evidence="2">Protoglobin domain-containing protein</fullName>
    </submittedName>
</protein>
<dbReference type="CDD" id="cd01068">
    <property type="entry name" value="globin_sensor"/>
    <property type="match status" value="1"/>
</dbReference>
<dbReference type="InterPro" id="IPR039379">
    <property type="entry name" value="Protoglobin_sensor_dom"/>
</dbReference>
<dbReference type="EMBL" id="JBIACK010000017">
    <property type="protein sequence ID" value="MFE8703612.1"/>
    <property type="molecule type" value="Genomic_DNA"/>
</dbReference>
<evidence type="ECO:0000259" key="1">
    <source>
        <dbReference type="Pfam" id="PF11563"/>
    </source>
</evidence>
<keyword evidence="3" id="KW-1185">Reference proteome</keyword>
<evidence type="ECO:0000313" key="2">
    <source>
        <dbReference type="EMBL" id="MFE8703612.1"/>
    </source>
</evidence>